<dbReference type="RefSeq" id="WP_012002578.1">
    <property type="nucleotide sequence ID" value="NC_009828.1"/>
</dbReference>
<dbReference type="EMBL" id="CP000812">
    <property type="protein sequence ID" value="ABV33097.1"/>
    <property type="molecule type" value="Genomic_DNA"/>
</dbReference>
<dbReference type="InterPro" id="IPR009057">
    <property type="entry name" value="Homeodomain-like_sf"/>
</dbReference>
<dbReference type="InterPro" id="IPR050109">
    <property type="entry name" value="HTH-type_TetR-like_transc_reg"/>
</dbReference>
<evidence type="ECO:0000259" key="5">
    <source>
        <dbReference type="PROSITE" id="PS50977"/>
    </source>
</evidence>
<dbReference type="InterPro" id="IPR001647">
    <property type="entry name" value="HTH_TetR"/>
</dbReference>
<dbReference type="OrthoDB" id="9785164at2"/>
<keyword evidence="1" id="KW-0805">Transcription regulation</keyword>
<dbReference type="Gene3D" id="1.10.10.60">
    <property type="entry name" value="Homeodomain-like"/>
    <property type="match status" value="1"/>
</dbReference>
<keyword evidence="2 4" id="KW-0238">DNA-binding</keyword>
<keyword evidence="7" id="KW-1185">Reference proteome</keyword>
<dbReference type="GO" id="GO:0003677">
    <property type="term" value="F:DNA binding"/>
    <property type="evidence" value="ECO:0007669"/>
    <property type="project" value="UniProtKB-UniRule"/>
</dbReference>
<evidence type="ECO:0000256" key="4">
    <source>
        <dbReference type="PROSITE-ProRule" id="PRU00335"/>
    </source>
</evidence>
<name>A8F4L3_PSELT</name>
<reference evidence="6 7" key="1">
    <citation type="submission" date="2007-08" db="EMBL/GenBank/DDBJ databases">
        <title>Complete sequence of Thermotoga lettingae TMO.</title>
        <authorList>
            <consortium name="US DOE Joint Genome Institute"/>
            <person name="Copeland A."/>
            <person name="Lucas S."/>
            <person name="Lapidus A."/>
            <person name="Barry K."/>
            <person name="Glavina del Rio T."/>
            <person name="Dalin E."/>
            <person name="Tice H."/>
            <person name="Pitluck S."/>
            <person name="Foster B."/>
            <person name="Bruce D."/>
            <person name="Schmutz J."/>
            <person name="Larimer F."/>
            <person name="Land M."/>
            <person name="Hauser L."/>
            <person name="Kyrpides N."/>
            <person name="Mikhailova N."/>
            <person name="Nelson K."/>
            <person name="Gogarten J.P."/>
            <person name="Noll K."/>
            <person name="Richardson P."/>
        </authorList>
    </citation>
    <scope>NUCLEOTIDE SEQUENCE [LARGE SCALE GENOMIC DNA]</scope>
    <source>
        <strain evidence="7">ATCC BAA-301 / DSM 14385 / NBRC 107922 / TMO</strain>
    </source>
</reference>
<accession>A8F4L3</accession>
<evidence type="ECO:0000256" key="2">
    <source>
        <dbReference type="ARBA" id="ARBA00023125"/>
    </source>
</evidence>
<reference evidence="6 7" key="2">
    <citation type="journal article" date="2009" name="Proc. Natl. Acad. Sci. U.S.A.">
        <title>On the chimeric nature, thermophilic origin, and phylogenetic placement of the Thermotogales.</title>
        <authorList>
            <person name="Zhaxybayeva O."/>
            <person name="Swithers K.S."/>
            <person name="Lapierre P."/>
            <person name="Fournier G.P."/>
            <person name="Bickhart D.M."/>
            <person name="DeBoy R.T."/>
            <person name="Nelson K.E."/>
            <person name="Nesbo C.L."/>
            <person name="Doolittle W.F."/>
            <person name="Gogarten J.P."/>
            <person name="Noll K.M."/>
        </authorList>
    </citation>
    <scope>NUCLEOTIDE SEQUENCE [LARGE SCALE GENOMIC DNA]</scope>
    <source>
        <strain evidence="7">ATCC BAA-301 / DSM 14385 / NBRC 107922 / TMO</strain>
    </source>
</reference>
<dbReference type="Gene3D" id="1.10.357.10">
    <property type="entry name" value="Tetracycline Repressor, domain 2"/>
    <property type="match status" value="1"/>
</dbReference>
<evidence type="ECO:0000256" key="1">
    <source>
        <dbReference type="ARBA" id="ARBA00023015"/>
    </source>
</evidence>
<evidence type="ECO:0000313" key="6">
    <source>
        <dbReference type="EMBL" id="ABV33097.1"/>
    </source>
</evidence>
<keyword evidence="3" id="KW-0804">Transcription</keyword>
<dbReference type="STRING" id="416591.Tlet_0530"/>
<evidence type="ECO:0000313" key="7">
    <source>
        <dbReference type="Proteomes" id="UP000002016"/>
    </source>
</evidence>
<dbReference type="PRINTS" id="PR00455">
    <property type="entry name" value="HTHTETR"/>
</dbReference>
<dbReference type="eggNOG" id="COG1309">
    <property type="taxonomic scope" value="Bacteria"/>
</dbReference>
<dbReference type="PANTHER" id="PTHR30328:SF54">
    <property type="entry name" value="HTH-TYPE TRANSCRIPTIONAL REPRESSOR SCO4008"/>
    <property type="match status" value="1"/>
</dbReference>
<organism evidence="6 7">
    <name type="scientific">Pseudothermotoga lettingae (strain ATCC BAA-301 / DSM 14385 / NBRC 107922 / TMO)</name>
    <name type="common">Thermotoga lettingae</name>
    <dbReference type="NCBI Taxonomy" id="416591"/>
    <lineage>
        <taxon>Bacteria</taxon>
        <taxon>Thermotogati</taxon>
        <taxon>Thermotogota</taxon>
        <taxon>Thermotogae</taxon>
        <taxon>Thermotogales</taxon>
        <taxon>Thermotogaceae</taxon>
        <taxon>Pseudothermotoga</taxon>
    </lineage>
</organism>
<dbReference type="SUPFAM" id="SSF48498">
    <property type="entry name" value="Tetracyclin repressor-like, C-terminal domain"/>
    <property type="match status" value="1"/>
</dbReference>
<protein>
    <submittedName>
        <fullName evidence="6">Transcriptional regulator, TetR family</fullName>
    </submittedName>
</protein>
<proteinExistence type="predicted"/>
<dbReference type="Pfam" id="PF00440">
    <property type="entry name" value="TetR_N"/>
    <property type="match status" value="1"/>
</dbReference>
<dbReference type="SUPFAM" id="SSF46689">
    <property type="entry name" value="Homeodomain-like"/>
    <property type="match status" value="1"/>
</dbReference>
<dbReference type="Proteomes" id="UP000002016">
    <property type="component" value="Chromosome"/>
</dbReference>
<dbReference type="FunFam" id="1.10.10.60:FF:000141">
    <property type="entry name" value="TetR family transcriptional regulator"/>
    <property type="match status" value="1"/>
</dbReference>
<sequence>MSDAREKILQAARAAFSERGFDGVSVEEIAHRAGVKKALIYYYFSSKETLFEEVWNNALEELEKHIFKEIEGENYYIKKIKRFLKAYVDFVTSRKILSRVIEREKPAVLNAANSGETWSRLRDRYNVFVERVAKLIEEGKENELIHPDIDPKAAAKLIAEAMSDSTSDPPIAESLQLLILRGLIKES</sequence>
<dbReference type="PROSITE" id="PS50977">
    <property type="entry name" value="HTH_TETR_2"/>
    <property type="match status" value="1"/>
</dbReference>
<dbReference type="InterPro" id="IPR036271">
    <property type="entry name" value="Tet_transcr_reg_TetR-rel_C_sf"/>
</dbReference>
<feature type="DNA-binding region" description="H-T-H motif" evidence="4">
    <location>
        <begin position="25"/>
        <end position="44"/>
    </location>
</feature>
<dbReference type="HOGENOM" id="CLU_069356_12_2_0"/>
<dbReference type="PANTHER" id="PTHR30328">
    <property type="entry name" value="TRANSCRIPTIONAL REPRESSOR"/>
    <property type="match status" value="1"/>
</dbReference>
<dbReference type="AlphaFoldDB" id="A8F4L3"/>
<dbReference type="KEGG" id="tle:Tlet_0530"/>
<gene>
    <name evidence="6" type="ordered locus">Tlet_0530</name>
</gene>
<feature type="domain" description="HTH tetR-type" evidence="5">
    <location>
        <begin position="2"/>
        <end position="62"/>
    </location>
</feature>
<evidence type="ECO:0000256" key="3">
    <source>
        <dbReference type="ARBA" id="ARBA00023163"/>
    </source>
</evidence>